<feature type="transmembrane region" description="Helical" evidence="2">
    <location>
        <begin position="27"/>
        <end position="48"/>
    </location>
</feature>
<sequence>MQRYVRTGRRAPRPANDNRRLSAPSGWYWVVVVGAMPTVGLLVALSALL</sequence>
<evidence type="ECO:0000256" key="2">
    <source>
        <dbReference type="SAM" id="Phobius"/>
    </source>
</evidence>
<dbReference type="Proteomes" id="UP001596292">
    <property type="component" value="Unassembled WGS sequence"/>
</dbReference>
<evidence type="ECO:0000256" key="1">
    <source>
        <dbReference type="SAM" id="MobiDB-lite"/>
    </source>
</evidence>
<name>A0ABW2BQA0_9HYPH</name>
<gene>
    <name evidence="3" type="ORF">ACFQE0_22100</name>
</gene>
<feature type="compositionally biased region" description="Basic residues" evidence="1">
    <location>
        <begin position="1"/>
        <end position="12"/>
    </location>
</feature>
<evidence type="ECO:0000313" key="3">
    <source>
        <dbReference type="EMBL" id="MFC6792034.1"/>
    </source>
</evidence>
<reference evidence="4" key="1">
    <citation type="journal article" date="2019" name="Int. J. Syst. Evol. Microbiol.">
        <title>The Global Catalogue of Microorganisms (GCM) 10K type strain sequencing project: providing services to taxonomists for standard genome sequencing and annotation.</title>
        <authorList>
            <consortium name="The Broad Institute Genomics Platform"/>
            <consortium name="The Broad Institute Genome Sequencing Center for Infectious Disease"/>
            <person name="Wu L."/>
            <person name="Ma J."/>
        </authorList>
    </citation>
    <scope>NUCLEOTIDE SEQUENCE [LARGE SCALE GENOMIC DNA]</scope>
    <source>
        <strain evidence="4">CCUG 48316</strain>
    </source>
</reference>
<organism evidence="3 4">
    <name type="scientific">Methylobacterium komagatae</name>
    <dbReference type="NCBI Taxonomy" id="374425"/>
    <lineage>
        <taxon>Bacteria</taxon>
        <taxon>Pseudomonadati</taxon>
        <taxon>Pseudomonadota</taxon>
        <taxon>Alphaproteobacteria</taxon>
        <taxon>Hyphomicrobiales</taxon>
        <taxon>Methylobacteriaceae</taxon>
        <taxon>Methylobacterium</taxon>
    </lineage>
</organism>
<evidence type="ECO:0000313" key="4">
    <source>
        <dbReference type="Proteomes" id="UP001596292"/>
    </source>
</evidence>
<dbReference type="EMBL" id="JBHSWN010000001">
    <property type="protein sequence ID" value="MFC6792034.1"/>
    <property type="molecule type" value="Genomic_DNA"/>
</dbReference>
<feature type="region of interest" description="Disordered" evidence="1">
    <location>
        <begin position="1"/>
        <end position="20"/>
    </location>
</feature>
<protein>
    <submittedName>
        <fullName evidence="3">Uncharacterized protein</fullName>
    </submittedName>
</protein>
<accession>A0ABW2BQA0</accession>
<keyword evidence="2" id="KW-0472">Membrane</keyword>
<dbReference type="RefSeq" id="WP_378973491.1">
    <property type="nucleotide sequence ID" value="NZ_JBHSWN010000001.1"/>
</dbReference>
<keyword evidence="4" id="KW-1185">Reference proteome</keyword>
<keyword evidence="2" id="KW-0812">Transmembrane</keyword>
<proteinExistence type="predicted"/>
<comment type="caution">
    <text evidence="3">The sequence shown here is derived from an EMBL/GenBank/DDBJ whole genome shotgun (WGS) entry which is preliminary data.</text>
</comment>
<keyword evidence="2" id="KW-1133">Transmembrane helix</keyword>